<keyword evidence="4" id="KW-1185">Reference proteome</keyword>
<keyword evidence="3" id="KW-0808">Transferase</keyword>
<dbReference type="Gene3D" id="3.40.50.150">
    <property type="entry name" value="Vaccinia Virus protein VP39"/>
    <property type="match status" value="1"/>
</dbReference>
<evidence type="ECO:0000256" key="1">
    <source>
        <dbReference type="SAM" id="MobiDB-lite"/>
    </source>
</evidence>
<evidence type="ECO:0000313" key="4">
    <source>
        <dbReference type="Proteomes" id="UP000604381"/>
    </source>
</evidence>
<comment type="caution">
    <text evidence="3">The sequence shown here is derived from an EMBL/GenBank/DDBJ whole genome shotgun (WGS) entry which is preliminary data.</text>
</comment>
<keyword evidence="3" id="KW-0489">Methyltransferase</keyword>
<organism evidence="3 4">
    <name type="scientific">Candidatus Amphirhobacter heronislandensis</name>
    <dbReference type="NCBI Taxonomy" id="1732024"/>
    <lineage>
        <taxon>Bacteria</taxon>
        <taxon>Pseudomonadati</taxon>
        <taxon>Pseudomonadota</taxon>
        <taxon>Gammaproteobacteria</taxon>
        <taxon>Candidatus Tethybacterales</taxon>
        <taxon>Candidatus Tethybacteraceae</taxon>
        <taxon>Candidatus Amphirhobacter</taxon>
    </lineage>
</organism>
<name>A0A930UC09_9GAMM</name>
<feature type="region of interest" description="Disordered" evidence="1">
    <location>
        <begin position="217"/>
        <end position="238"/>
    </location>
</feature>
<dbReference type="InterPro" id="IPR013216">
    <property type="entry name" value="Methyltransf_11"/>
</dbReference>
<dbReference type="Proteomes" id="UP000604381">
    <property type="component" value="Unassembled WGS sequence"/>
</dbReference>
<reference evidence="3" key="1">
    <citation type="submission" date="2020-10" db="EMBL/GenBank/DDBJ databases">
        <title>An improved Amphimedon queenslandica hologenome assembly reveals how three proteobacterial symbionts can extend the metabolic phenotypic of their marine sponge host.</title>
        <authorList>
            <person name="Degnan B."/>
            <person name="Degnan S."/>
            <person name="Xiang X."/>
        </authorList>
    </citation>
    <scope>NUCLEOTIDE SEQUENCE</scope>
    <source>
        <strain evidence="3">AqS2</strain>
    </source>
</reference>
<accession>A0A930UC09</accession>
<proteinExistence type="predicted"/>
<dbReference type="Pfam" id="PF08241">
    <property type="entry name" value="Methyltransf_11"/>
    <property type="match status" value="1"/>
</dbReference>
<sequence length="238" mass="26598">MTPQAWFAAPAGRHLDRLEREALAPLLQREFGYYALQLGCFERPLLDASPIINKALVGRARRCDVQADYAALPFENMAVDLVLLAHVLEFAPDPTAVLREAFRVLRPEGTLVVMGFNPASAYGLRRRCDFGGAWPWHGEFIFSWRLKDWFRLLGLAPKGGSYLGHAPPWLGMESDWLRDRLELAGRRWSPLLGGVYVQAAAKRVPAVRLLKAPWRGEREKEAAAAPAVVKRGRQDSGG</sequence>
<evidence type="ECO:0000313" key="3">
    <source>
        <dbReference type="EMBL" id="MBF2734803.1"/>
    </source>
</evidence>
<dbReference type="GO" id="GO:0032259">
    <property type="term" value="P:methylation"/>
    <property type="evidence" value="ECO:0007669"/>
    <property type="project" value="UniProtKB-KW"/>
</dbReference>
<feature type="domain" description="Methyltransferase type 11" evidence="2">
    <location>
        <begin position="59"/>
        <end position="113"/>
    </location>
</feature>
<protein>
    <submittedName>
        <fullName evidence="3">Class I SAM-dependent methyltransferase</fullName>
    </submittedName>
</protein>
<evidence type="ECO:0000259" key="2">
    <source>
        <dbReference type="Pfam" id="PF08241"/>
    </source>
</evidence>
<dbReference type="EMBL" id="JADHEI010000028">
    <property type="protein sequence ID" value="MBF2734803.1"/>
    <property type="molecule type" value="Genomic_DNA"/>
</dbReference>
<dbReference type="GO" id="GO:0008757">
    <property type="term" value="F:S-adenosylmethionine-dependent methyltransferase activity"/>
    <property type="evidence" value="ECO:0007669"/>
    <property type="project" value="InterPro"/>
</dbReference>
<dbReference type="AlphaFoldDB" id="A0A930UC09"/>
<gene>
    <name evidence="3" type="ORF">ISN26_01735</name>
</gene>
<dbReference type="InterPro" id="IPR029063">
    <property type="entry name" value="SAM-dependent_MTases_sf"/>
</dbReference>
<dbReference type="SUPFAM" id="SSF53335">
    <property type="entry name" value="S-adenosyl-L-methionine-dependent methyltransferases"/>
    <property type="match status" value="1"/>
</dbReference>